<accession>A0A1G1YRA9</accession>
<reference evidence="8 9" key="1">
    <citation type="journal article" date="2016" name="Nat. Commun.">
        <title>Thousands of microbial genomes shed light on interconnected biogeochemical processes in an aquifer system.</title>
        <authorList>
            <person name="Anantharaman K."/>
            <person name="Brown C.T."/>
            <person name="Hug L.A."/>
            <person name="Sharon I."/>
            <person name="Castelle C.J."/>
            <person name="Probst A.J."/>
            <person name="Thomas B.C."/>
            <person name="Singh A."/>
            <person name="Wilkins M.J."/>
            <person name="Karaoz U."/>
            <person name="Brodie E.L."/>
            <person name="Williams K.H."/>
            <person name="Hubbard S.S."/>
            <person name="Banfield J.F."/>
        </authorList>
    </citation>
    <scope>NUCLEOTIDE SEQUENCE [LARGE SCALE GENOMIC DNA]</scope>
</reference>
<protein>
    <recommendedName>
        <fullName evidence="7">tRNA/rRNA methyltransferase SpoU type domain-containing protein</fullName>
    </recommendedName>
</protein>
<keyword evidence="2" id="KW-0489">Methyltransferase</keyword>
<evidence type="ECO:0000256" key="5">
    <source>
        <dbReference type="ARBA" id="ARBA00022694"/>
    </source>
</evidence>
<evidence type="ECO:0000259" key="7">
    <source>
        <dbReference type="Pfam" id="PF00588"/>
    </source>
</evidence>
<dbReference type="GO" id="GO:0008173">
    <property type="term" value="F:RNA methyltransferase activity"/>
    <property type="evidence" value="ECO:0007669"/>
    <property type="project" value="InterPro"/>
</dbReference>
<keyword evidence="1" id="KW-0820">tRNA-binding</keyword>
<evidence type="ECO:0000256" key="6">
    <source>
        <dbReference type="ARBA" id="ARBA00022884"/>
    </source>
</evidence>
<keyword evidence="6" id="KW-0694">RNA-binding</keyword>
<dbReference type="Proteomes" id="UP000176512">
    <property type="component" value="Unassembled WGS sequence"/>
</dbReference>
<dbReference type="SUPFAM" id="SSF75217">
    <property type="entry name" value="alpha/beta knot"/>
    <property type="match status" value="1"/>
</dbReference>
<keyword evidence="4" id="KW-0949">S-adenosyl-L-methionine</keyword>
<dbReference type="Pfam" id="PF00588">
    <property type="entry name" value="SpoU_methylase"/>
    <property type="match status" value="1"/>
</dbReference>
<evidence type="ECO:0000256" key="1">
    <source>
        <dbReference type="ARBA" id="ARBA00022555"/>
    </source>
</evidence>
<dbReference type="InterPro" id="IPR029028">
    <property type="entry name" value="Alpha/beta_knot_MTases"/>
</dbReference>
<keyword evidence="3" id="KW-0808">Transferase</keyword>
<feature type="domain" description="tRNA/rRNA methyltransferase SpoU type" evidence="7">
    <location>
        <begin position="9"/>
        <end position="150"/>
    </location>
</feature>
<keyword evidence="5" id="KW-0819">tRNA processing</keyword>
<comment type="caution">
    <text evidence="8">The sequence shown here is derived from an EMBL/GenBank/DDBJ whole genome shotgun (WGS) entry which is preliminary data.</text>
</comment>
<dbReference type="AlphaFoldDB" id="A0A1G1YRA9"/>
<evidence type="ECO:0000256" key="4">
    <source>
        <dbReference type="ARBA" id="ARBA00022691"/>
    </source>
</evidence>
<evidence type="ECO:0000313" key="8">
    <source>
        <dbReference type="EMBL" id="OGY54885.1"/>
    </source>
</evidence>
<name>A0A1G1YRA9_9BACT</name>
<dbReference type="PANTHER" id="PTHR43453:SF1">
    <property type="entry name" value="TRNA_RRNA METHYLTRANSFERASE SPOU TYPE DOMAIN-CONTAINING PROTEIN"/>
    <property type="match status" value="1"/>
</dbReference>
<dbReference type="PANTHER" id="PTHR43453">
    <property type="entry name" value="RRNA METHYLASE-LIKE"/>
    <property type="match status" value="1"/>
</dbReference>
<evidence type="ECO:0000256" key="2">
    <source>
        <dbReference type="ARBA" id="ARBA00022603"/>
    </source>
</evidence>
<gene>
    <name evidence="8" type="ORF">A3A24_01260</name>
</gene>
<evidence type="ECO:0000313" key="9">
    <source>
        <dbReference type="Proteomes" id="UP000176512"/>
    </source>
</evidence>
<dbReference type="Gene3D" id="3.40.1280.10">
    <property type="match status" value="1"/>
</dbReference>
<dbReference type="InterPro" id="IPR001537">
    <property type="entry name" value="SpoU_MeTrfase"/>
</dbReference>
<organism evidence="8 9">
    <name type="scientific">Candidatus Buchananbacteria bacterium RIFCSPLOWO2_01_FULL_46_12</name>
    <dbReference type="NCBI Taxonomy" id="1797546"/>
    <lineage>
        <taxon>Bacteria</taxon>
        <taxon>Candidatus Buchananiibacteriota</taxon>
    </lineage>
</organism>
<dbReference type="InterPro" id="IPR033671">
    <property type="entry name" value="TrmH"/>
</dbReference>
<dbReference type="GO" id="GO:0000049">
    <property type="term" value="F:tRNA binding"/>
    <property type="evidence" value="ECO:0007669"/>
    <property type="project" value="UniProtKB-KW"/>
</dbReference>
<dbReference type="GO" id="GO:0002938">
    <property type="term" value="P:tRNA guanine ribose methylation"/>
    <property type="evidence" value="ECO:0007669"/>
    <property type="project" value="TreeGrafter"/>
</dbReference>
<dbReference type="EMBL" id="MHIP01000023">
    <property type="protein sequence ID" value="OGY54885.1"/>
    <property type="molecule type" value="Genomic_DNA"/>
</dbReference>
<dbReference type="InterPro" id="IPR029026">
    <property type="entry name" value="tRNA_m1G_MTases_N"/>
</dbReference>
<proteinExistence type="predicted"/>
<sequence length="154" mass="16911">MSKQPNRSIYLVAQNIRSLFNVGALFRCADVFGVNKIYLCGYTGYPPRKEISKTALGAEGWVEWERQWQTHVLLKKLKKQGVKIVVLETAANAQSLAHFKPQFPLALVVGSEVNGVSAAVLKLADAVVKIPMLGQKESLNVAMAAGIALYQLRN</sequence>
<evidence type="ECO:0000256" key="3">
    <source>
        <dbReference type="ARBA" id="ARBA00022679"/>
    </source>
</evidence>